<dbReference type="Pfam" id="PF13646">
    <property type="entry name" value="HEAT_2"/>
    <property type="match status" value="1"/>
</dbReference>
<accession>A0A8J6F468</accession>
<dbReference type="EMBL" id="WNTK01000006">
    <property type="protein sequence ID" value="KAG9481337.1"/>
    <property type="molecule type" value="Genomic_DNA"/>
</dbReference>
<evidence type="ECO:0000313" key="1">
    <source>
        <dbReference type="EMBL" id="KAG9481337.1"/>
    </source>
</evidence>
<dbReference type="PANTHER" id="PTHR12697">
    <property type="entry name" value="PBS LYASE HEAT-LIKE PROTEIN"/>
    <property type="match status" value="1"/>
</dbReference>
<dbReference type="AlphaFoldDB" id="A0A8J6F468"/>
<dbReference type="PANTHER" id="PTHR12697:SF20">
    <property type="entry name" value="HEAT REPEAT-CONTAINING PROTEIN 4"/>
    <property type="match status" value="1"/>
</dbReference>
<dbReference type="OrthoDB" id="5980716at2759"/>
<dbReference type="Gene3D" id="1.25.10.10">
    <property type="entry name" value="Leucine-rich Repeat Variant"/>
    <property type="match status" value="1"/>
</dbReference>
<name>A0A8J6F468_ELECQ</name>
<dbReference type="GO" id="GO:0016491">
    <property type="term" value="F:oxidoreductase activity"/>
    <property type="evidence" value="ECO:0007669"/>
    <property type="project" value="TreeGrafter"/>
</dbReference>
<gene>
    <name evidence="1" type="ORF">GDO78_010531</name>
</gene>
<dbReference type="InterPro" id="IPR011989">
    <property type="entry name" value="ARM-like"/>
</dbReference>
<reference evidence="1" key="1">
    <citation type="thesis" date="2020" institute="ProQuest LLC" country="789 East Eisenhower Parkway, Ann Arbor, MI, USA">
        <title>Comparative Genomics and Chromosome Evolution.</title>
        <authorList>
            <person name="Mudd A.B."/>
        </authorList>
    </citation>
    <scope>NUCLEOTIDE SEQUENCE</scope>
    <source>
        <strain evidence="1">HN-11 Male</strain>
        <tissue evidence="1">Kidney and liver</tissue>
    </source>
</reference>
<keyword evidence="2" id="KW-1185">Reference proteome</keyword>
<evidence type="ECO:0000313" key="2">
    <source>
        <dbReference type="Proteomes" id="UP000770717"/>
    </source>
</evidence>
<dbReference type="Proteomes" id="UP000770717">
    <property type="component" value="Unassembled WGS sequence"/>
</dbReference>
<protein>
    <submittedName>
        <fullName evidence="1">Uncharacterized protein</fullName>
    </submittedName>
</protein>
<sequence>MLNLVSNALREEDDLVRMAAALCQCLIQKVSEEARRIIFKALERGTDADSWAAAQCLALEGNHSYLVVKRILEQMFAATNKTTEEQALYMLRELSKHTNLIHALLGEVLNSANWEERVTSCNALSVLHGTINQGVKNTLSHLMWNDWSPAVRGAAAKALGKLDQGKEVHDQIRKHLESDSWKTKVEALSLIGFLQIMTVQLLPGFLQCFDNDFLAVRRQACQTAGLLRIKDEMVMNCLYNLVQNDPVWKIKAHAIKG</sequence>
<dbReference type="SUPFAM" id="SSF48371">
    <property type="entry name" value="ARM repeat"/>
    <property type="match status" value="1"/>
</dbReference>
<organism evidence="1 2">
    <name type="scientific">Eleutherodactylus coqui</name>
    <name type="common">Puerto Rican coqui</name>
    <dbReference type="NCBI Taxonomy" id="57060"/>
    <lineage>
        <taxon>Eukaryota</taxon>
        <taxon>Metazoa</taxon>
        <taxon>Chordata</taxon>
        <taxon>Craniata</taxon>
        <taxon>Vertebrata</taxon>
        <taxon>Euteleostomi</taxon>
        <taxon>Amphibia</taxon>
        <taxon>Batrachia</taxon>
        <taxon>Anura</taxon>
        <taxon>Neobatrachia</taxon>
        <taxon>Hyloidea</taxon>
        <taxon>Eleutherodactylidae</taxon>
        <taxon>Eleutherodactylinae</taxon>
        <taxon>Eleutherodactylus</taxon>
        <taxon>Eleutherodactylus</taxon>
    </lineage>
</organism>
<proteinExistence type="predicted"/>
<comment type="caution">
    <text evidence="1">The sequence shown here is derived from an EMBL/GenBank/DDBJ whole genome shotgun (WGS) entry which is preliminary data.</text>
</comment>
<dbReference type="InterPro" id="IPR016024">
    <property type="entry name" value="ARM-type_fold"/>
</dbReference>